<evidence type="ECO:0000313" key="3">
    <source>
        <dbReference type="Proteomes" id="UP000028990"/>
    </source>
</evidence>
<name>A0A091DQU3_FUKDA</name>
<protein>
    <submittedName>
        <fullName evidence="2">Uncharacterized protein</fullName>
    </submittedName>
</protein>
<reference evidence="2 3" key="1">
    <citation type="submission" date="2013-11" db="EMBL/GenBank/DDBJ databases">
        <title>The Damaraland mole rat (Fukomys damarensis) genome and evolution of African mole rats.</title>
        <authorList>
            <person name="Gladyshev V.N."/>
            <person name="Fang X."/>
        </authorList>
    </citation>
    <scope>NUCLEOTIDE SEQUENCE [LARGE SCALE GENOMIC DNA]</scope>
    <source>
        <tissue evidence="2">Liver</tissue>
    </source>
</reference>
<feature type="region of interest" description="Disordered" evidence="1">
    <location>
        <begin position="81"/>
        <end position="110"/>
    </location>
</feature>
<sequence>MENVTRRVGLGQEDACRKGIMALLSCSAERTDTRTGSGTQPTRTFPSLPKHAVILATFRSSLRTLSSGVMAAFCGQFDFENEPEATQHKSRERREALDEKGAGLREPVRAAVWTTREPEFSIRVGGKLSPGSPLPNSAKAQYNRTGHFAGASQTAPD</sequence>
<gene>
    <name evidence="2" type="ORF">H920_04083</name>
</gene>
<proteinExistence type="predicted"/>
<feature type="compositionally biased region" description="Basic and acidic residues" evidence="1">
    <location>
        <begin position="85"/>
        <end position="108"/>
    </location>
</feature>
<accession>A0A091DQU3</accession>
<feature type="region of interest" description="Disordered" evidence="1">
    <location>
        <begin position="123"/>
        <end position="157"/>
    </location>
</feature>
<feature type="compositionally biased region" description="Polar residues" evidence="1">
    <location>
        <begin position="134"/>
        <end position="144"/>
    </location>
</feature>
<organism evidence="2 3">
    <name type="scientific">Fukomys damarensis</name>
    <name type="common">Damaraland mole rat</name>
    <name type="synonym">Cryptomys damarensis</name>
    <dbReference type="NCBI Taxonomy" id="885580"/>
    <lineage>
        <taxon>Eukaryota</taxon>
        <taxon>Metazoa</taxon>
        <taxon>Chordata</taxon>
        <taxon>Craniata</taxon>
        <taxon>Vertebrata</taxon>
        <taxon>Euteleostomi</taxon>
        <taxon>Mammalia</taxon>
        <taxon>Eutheria</taxon>
        <taxon>Euarchontoglires</taxon>
        <taxon>Glires</taxon>
        <taxon>Rodentia</taxon>
        <taxon>Hystricomorpha</taxon>
        <taxon>Bathyergidae</taxon>
        <taxon>Fukomys</taxon>
    </lineage>
</organism>
<dbReference type="Proteomes" id="UP000028990">
    <property type="component" value="Unassembled WGS sequence"/>
</dbReference>
<evidence type="ECO:0000313" key="2">
    <source>
        <dbReference type="EMBL" id="KFO34504.1"/>
    </source>
</evidence>
<evidence type="ECO:0000256" key="1">
    <source>
        <dbReference type="SAM" id="MobiDB-lite"/>
    </source>
</evidence>
<keyword evidence="3" id="KW-1185">Reference proteome</keyword>
<dbReference type="AlphaFoldDB" id="A0A091DQU3"/>
<dbReference type="EMBL" id="KN121943">
    <property type="protein sequence ID" value="KFO34504.1"/>
    <property type="molecule type" value="Genomic_DNA"/>
</dbReference>